<accession>A0AAN8Z773</accession>
<dbReference type="InterPro" id="IPR050710">
    <property type="entry name" value="Band7/mec-2_domain"/>
</dbReference>
<gene>
    <name evidence="1" type="ORF">RJ641_009286</name>
</gene>
<organism evidence="1 2">
    <name type="scientific">Dillenia turbinata</name>
    <dbReference type="NCBI Taxonomy" id="194707"/>
    <lineage>
        <taxon>Eukaryota</taxon>
        <taxon>Viridiplantae</taxon>
        <taxon>Streptophyta</taxon>
        <taxon>Embryophyta</taxon>
        <taxon>Tracheophyta</taxon>
        <taxon>Spermatophyta</taxon>
        <taxon>Magnoliopsida</taxon>
        <taxon>eudicotyledons</taxon>
        <taxon>Gunneridae</taxon>
        <taxon>Pentapetalae</taxon>
        <taxon>Dilleniales</taxon>
        <taxon>Dilleniaceae</taxon>
        <taxon>Dillenia</taxon>
    </lineage>
</organism>
<proteinExistence type="predicted"/>
<name>A0AAN8Z773_9MAGN</name>
<dbReference type="SUPFAM" id="SSF117892">
    <property type="entry name" value="Band 7/SPFH domain"/>
    <property type="match status" value="1"/>
</dbReference>
<evidence type="ECO:0000313" key="2">
    <source>
        <dbReference type="Proteomes" id="UP001370490"/>
    </source>
</evidence>
<keyword evidence="2" id="KW-1185">Reference proteome</keyword>
<dbReference type="AlphaFoldDB" id="A0AAN8Z773"/>
<evidence type="ECO:0000313" key="1">
    <source>
        <dbReference type="EMBL" id="KAK6924960.1"/>
    </source>
</evidence>
<protein>
    <submittedName>
        <fullName evidence="1">Uncharacterized protein</fullName>
    </submittedName>
</protein>
<dbReference type="EMBL" id="JBAMMX010000016">
    <property type="protein sequence ID" value="KAK6924960.1"/>
    <property type="molecule type" value="Genomic_DNA"/>
</dbReference>
<dbReference type="Proteomes" id="UP001370490">
    <property type="component" value="Unassembled WGS sequence"/>
</dbReference>
<comment type="caution">
    <text evidence="1">The sequence shown here is derived from an EMBL/GenBank/DDBJ whole genome shotgun (WGS) entry which is preliminary data.</text>
</comment>
<feature type="non-terminal residue" evidence="1">
    <location>
        <position position="1"/>
    </location>
</feature>
<dbReference type="PANTHER" id="PTHR43327:SF10">
    <property type="entry name" value="STOMATIN-LIKE PROTEIN 2, MITOCHONDRIAL"/>
    <property type="match status" value="1"/>
</dbReference>
<dbReference type="PANTHER" id="PTHR43327">
    <property type="entry name" value="STOMATIN-LIKE PROTEIN 2, MITOCHONDRIAL"/>
    <property type="match status" value="1"/>
</dbReference>
<sequence length="195" mass="21521">ANVFVNVVASVQYRAMADKAIDAFYKLSNTRTQGQPFLWYDPKKTERLGASVPKLNLDDVFKQKNDIAKAVEDELEKTLIVDIEPDEHMKRPMNEINAAKNSKSSSLCAEVEAEAKYLAGLGITHRSQAIVDCLHDSMLGIEVNVPGTTVKDVMDMVLITQYIDTMKEISALSKFSAVFIPRGPGAVRDVATQNS</sequence>
<reference evidence="1 2" key="1">
    <citation type="submission" date="2023-12" db="EMBL/GenBank/DDBJ databases">
        <title>A high-quality genome assembly for Dillenia turbinata (Dilleniales).</title>
        <authorList>
            <person name="Chanderbali A."/>
        </authorList>
    </citation>
    <scope>NUCLEOTIDE SEQUENCE [LARGE SCALE GENOMIC DNA]</scope>
    <source>
        <strain evidence="1">LSX21</strain>
        <tissue evidence="1">Leaf</tissue>
    </source>
</reference>
<dbReference type="InterPro" id="IPR036013">
    <property type="entry name" value="Band_7/SPFH_dom_sf"/>
</dbReference>